<proteinExistence type="predicted"/>
<gene>
    <name evidence="1" type="ORF">ISU07_06530</name>
</gene>
<accession>A0A930YDI9</accession>
<reference evidence="1" key="1">
    <citation type="submission" date="2020-11" db="EMBL/GenBank/DDBJ databases">
        <title>Nocardioides sp. nov., isolated from Soil of Cynanchum wilfordii Hemsley rhizosphere.</title>
        <authorList>
            <person name="Lee J.-S."/>
            <person name="Suh M.K."/>
            <person name="Kim J.-S."/>
        </authorList>
    </citation>
    <scope>NUCLEOTIDE SEQUENCE</scope>
    <source>
        <strain evidence="1">KCTC 19275</strain>
    </source>
</reference>
<keyword evidence="2" id="KW-1185">Reference proteome</keyword>
<name>A0A930YDI9_9ACTN</name>
<dbReference type="EMBL" id="JADKPN010000002">
    <property type="protein sequence ID" value="MBF4762777.1"/>
    <property type="molecule type" value="Genomic_DNA"/>
</dbReference>
<dbReference type="AlphaFoldDB" id="A0A930YDI9"/>
<evidence type="ECO:0000313" key="2">
    <source>
        <dbReference type="Proteomes" id="UP000640489"/>
    </source>
</evidence>
<evidence type="ECO:0000313" key="1">
    <source>
        <dbReference type="EMBL" id="MBF4762777.1"/>
    </source>
</evidence>
<comment type="caution">
    <text evidence="1">The sequence shown here is derived from an EMBL/GenBank/DDBJ whole genome shotgun (WGS) entry which is preliminary data.</text>
</comment>
<dbReference type="Proteomes" id="UP000640489">
    <property type="component" value="Unassembled WGS sequence"/>
</dbReference>
<dbReference type="RefSeq" id="WP_194705953.1">
    <property type="nucleotide sequence ID" value="NZ_JADKPN010000002.1"/>
</dbReference>
<organism evidence="1 2">
    <name type="scientific">Nocardioides islandensis</name>
    <dbReference type="NCBI Taxonomy" id="433663"/>
    <lineage>
        <taxon>Bacteria</taxon>
        <taxon>Bacillati</taxon>
        <taxon>Actinomycetota</taxon>
        <taxon>Actinomycetes</taxon>
        <taxon>Propionibacteriales</taxon>
        <taxon>Nocardioidaceae</taxon>
        <taxon>Nocardioides</taxon>
    </lineage>
</organism>
<sequence>MSNLTGRQIMLLLGCALALITAAVGMYGLVRGPGGTNSDSTATNPTEVAVVVDSADPDVTLRDRSLPHTTDPVAYARAVAVSLFDWDTSAGFLPTDYTAAVLADADPSGEETPGLLDDVATYLPTVEQWLDLGVMEVVQTIDIGDAYVPDSWAAAVDQSHGHLRPGTTAVTITGTRQRSGVWNGEVAESSYPVSFTVFVACQPSFERCHVLRLSEVDNPLR</sequence>
<protein>
    <submittedName>
        <fullName evidence="1">Uncharacterized protein</fullName>
    </submittedName>
</protein>